<name>A0ABQ1JY89_9FLAO</name>
<reference evidence="2" key="1">
    <citation type="journal article" date="2019" name="Int. J. Syst. Evol. Microbiol.">
        <title>The Global Catalogue of Microorganisms (GCM) 10K type strain sequencing project: providing services to taxonomists for standard genome sequencing and annotation.</title>
        <authorList>
            <consortium name="The Broad Institute Genomics Platform"/>
            <consortium name="The Broad Institute Genome Sequencing Center for Infectious Disease"/>
            <person name="Wu L."/>
            <person name="Ma J."/>
        </authorList>
    </citation>
    <scope>NUCLEOTIDE SEQUENCE [LARGE SCALE GENOMIC DNA]</scope>
    <source>
        <strain evidence="2">CGMCC 1.15461</strain>
    </source>
</reference>
<organism evidence="1 2">
    <name type="scientific">Flavobacterium suaedae</name>
    <dbReference type="NCBI Taxonomy" id="1767027"/>
    <lineage>
        <taxon>Bacteria</taxon>
        <taxon>Pseudomonadati</taxon>
        <taxon>Bacteroidota</taxon>
        <taxon>Flavobacteriia</taxon>
        <taxon>Flavobacteriales</taxon>
        <taxon>Flavobacteriaceae</taxon>
        <taxon>Flavobacterium</taxon>
    </lineage>
</organism>
<evidence type="ECO:0000313" key="1">
    <source>
        <dbReference type="EMBL" id="GGB79021.1"/>
    </source>
</evidence>
<dbReference type="EMBL" id="BMJE01000004">
    <property type="protein sequence ID" value="GGB79021.1"/>
    <property type="molecule type" value="Genomic_DNA"/>
</dbReference>
<comment type="caution">
    <text evidence="1">The sequence shown here is derived from an EMBL/GenBank/DDBJ whole genome shotgun (WGS) entry which is preliminary data.</text>
</comment>
<accession>A0ABQ1JY89</accession>
<evidence type="ECO:0000313" key="2">
    <source>
        <dbReference type="Proteomes" id="UP000615760"/>
    </source>
</evidence>
<gene>
    <name evidence="1" type="ORF">GCM10007424_19000</name>
</gene>
<evidence type="ECO:0008006" key="3">
    <source>
        <dbReference type="Google" id="ProtNLM"/>
    </source>
</evidence>
<dbReference type="Proteomes" id="UP000615760">
    <property type="component" value="Unassembled WGS sequence"/>
</dbReference>
<sequence>MRKLAIIPLALIMLNCSGSKSLQESLKSQNPELSCPEDGECTITVEHNKSIATKTDDTGSLYYSTADHKGTDVVIYRYTKQHDPMLADAGLTEEVIFEIDSNSKSLEYKDKAIKQTNMLYHVACFCKGRAGYYKVESGELTYKDNKLNIQLPEILKPQKLKDITITLK</sequence>
<protein>
    <recommendedName>
        <fullName evidence="3">Lipoprotein</fullName>
    </recommendedName>
</protein>
<keyword evidence="2" id="KW-1185">Reference proteome</keyword>
<dbReference type="RefSeq" id="WP_188621045.1">
    <property type="nucleotide sequence ID" value="NZ_BMJE01000004.1"/>
</dbReference>
<proteinExistence type="predicted"/>